<feature type="chain" id="PRO_5040325668" evidence="1">
    <location>
        <begin position="20"/>
        <end position="327"/>
    </location>
</feature>
<keyword evidence="1" id="KW-0732">Signal</keyword>
<keyword evidence="3" id="KW-1185">Reference proteome</keyword>
<evidence type="ECO:0000313" key="2">
    <source>
        <dbReference type="EMBL" id="KAF4334529.1"/>
    </source>
</evidence>
<organism evidence="2 3">
    <name type="scientific">Fusarium beomiforme</name>
    <dbReference type="NCBI Taxonomy" id="44412"/>
    <lineage>
        <taxon>Eukaryota</taxon>
        <taxon>Fungi</taxon>
        <taxon>Dikarya</taxon>
        <taxon>Ascomycota</taxon>
        <taxon>Pezizomycotina</taxon>
        <taxon>Sordariomycetes</taxon>
        <taxon>Hypocreomycetidae</taxon>
        <taxon>Hypocreales</taxon>
        <taxon>Nectriaceae</taxon>
        <taxon>Fusarium</taxon>
        <taxon>Fusarium burgessii species complex</taxon>
    </lineage>
</organism>
<sequence>MRPIIFLPVLPLFATYVQAGSQLWETAALTPKSRGDTLLKRAVSIFPSDDERENAGAYRWPEKTITYAFNNAQAEEKMEEYLEKAMNDHWNRLKVDGFKYKKLDLSKFRARRSECMIIYYNDEGNLATSVGLRAIEQGYEGPYMHLSDRKDVGNLDVAANVAHELGHVWGLWHEHQARRWWGLSDITESEKWGGFLTGEIFMTGDYHPENLKDYEEALERMAKAKGHKSKDELSEEDVKKLYQDHETAVDYGFSGKDWMPIVKKGGMDADDNFDENSLMLYPRGSGGKGEVEVAPDPKDSKDGRLPVLVRANLCLSNFTLRYIISTS</sequence>
<dbReference type="SUPFAM" id="SSF55486">
    <property type="entry name" value="Metalloproteases ('zincins'), catalytic domain"/>
    <property type="match status" value="1"/>
</dbReference>
<gene>
    <name evidence="2" type="ORF">FBEOM_11636</name>
</gene>
<dbReference type="AlphaFoldDB" id="A0A9P5DTT3"/>
<keyword evidence="2" id="KW-0482">Metalloprotease</keyword>
<comment type="caution">
    <text evidence="2">The sequence shown here is derived from an EMBL/GenBank/DDBJ whole genome shotgun (WGS) entry which is preliminary data.</text>
</comment>
<keyword evidence="2" id="KW-0645">Protease</keyword>
<keyword evidence="2" id="KW-0378">Hydrolase</keyword>
<dbReference type="GO" id="GO:0008237">
    <property type="term" value="F:metallopeptidase activity"/>
    <property type="evidence" value="ECO:0007669"/>
    <property type="project" value="UniProtKB-KW"/>
</dbReference>
<dbReference type="InterPro" id="IPR024079">
    <property type="entry name" value="MetalloPept_cat_dom_sf"/>
</dbReference>
<dbReference type="Gene3D" id="3.40.390.10">
    <property type="entry name" value="Collagenase (Catalytic Domain)"/>
    <property type="match status" value="1"/>
</dbReference>
<proteinExistence type="predicted"/>
<dbReference type="EMBL" id="PVQB02000670">
    <property type="protein sequence ID" value="KAF4334529.1"/>
    <property type="molecule type" value="Genomic_DNA"/>
</dbReference>
<accession>A0A9P5DTT3</accession>
<protein>
    <submittedName>
        <fullName evidence="2">Zinc-dependent metalloprotease</fullName>
    </submittedName>
</protein>
<evidence type="ECO:0000313" key="3">
    <source>
        <dbReference type="Proteomes" id="UP000730481"/>
    </source>
</evidence>
<feature type="signal peptide" evidence="1">
    <location>
        <begin position="1"/>
        <end position="19"/>
    </location>
</feature>
<reference evidence="2" key="2">
    <citation type="submission" date="2020-02" db="EMBL/GenBank/DDBJ databases">
        <title>Identification and distribution of gene clusters putatively required for synthesis of sphingolipid metabolism inhibitors in phylogenetically diverse species of the filamentous fungus Fusarium.</title>
        <authorList>
            <person name="Kim H.-S."/>
            <person name="Busman M."/>
            <person name="Brown D.W."/>
            <person name="Divon H."/>
            <person name="Uhlig S."/>
            <person name="Proctor R.H."/>
        </authorList>
    </citation>
    <scope>NUCLEOTIDE SEQUENCE</scope>
    <source>
        <strain evidence="2">NRRL 25174</strain>
    </source>
</reference>
<name>A0A9P5DTT3_9HYPO</name>
<dbReference type="OrthoDB" id="291007at2759"/>
<evidence type="ECO:0000256" key="1">
    <source>
        <dbReference type="SAM" id="SignalP"/>
    </source>
</evidence>
<dbReference type="Proteomes" id="UP000730481">
    <property type="component" value="Unassembled WGS sequence"/>
</dbReference>
<reference evidence="2" key="1">
    <citation type="journal article" date="2017" name="Mycologia">
        <title>Fusarium algeriense, sp. nov., a novel toxigenic crown rot pathogen of durum wheat from Algeria is nested in the Fusarium burgessii species complex.</title>
        <authorList>
            <person name="Laraba I."/>
            <person name="Keddad A."/>
            <person name="Boureghda H."/>
            <person name="Abdallah N."/>
            <person name="Vaughan M.M."/>
            <person name="Proctor R.H."/>
            <person name="Busman M."/>
            <person name="O'Donnell K."/>
        </authorList>
    </citation>
    <scope>NUCLEOTIDE SEQUENCE</scope>
    <source>
        <strain evidence="2">NRRL 25174</strain>
    </source>
</reference>